<comment type="caution">
    <text evidence="4">The sequence shown here is derived from an EMBL/GenBank/DDBJ whole genome shotgun (WGS) entry which is preliminary data.</text>
</comment>
<feature type="binding site" evidence="2">
    <location>
        <position position="242"/>
    </location>
    <ligand>
        <name>Mg(2+)</name>
        <dbReference type="ChEBI" id="CHEBI:18420"/>
        <label>1</label>
    </ligand>
</feature>
<dbReference type="SUPFAM" id="SSF101478">
    <property type="entry name" value="ADP-ribosylglycohydrolase"/>
    <property type="match status" value="1"/>
</dbReference>
<organism evidence="4 5">
    <name type="scientific">Acidithiobacillus ferrivorans</name>
    <dbReference type="NCBI Taxonomy" id="160808"/>
    <lineage>
        <taxon>Bacteria</taxon>
        <taxon>Pseudomonadati</taxon>
        <taxon>Pseudomonadota</taxon>
        <taxon>Acidithiobacillia</taxon>
        <taxon>Acidithiobacillales</taxon>
        <taxon>Acidithiobacillaceae</taxon>
        <taxon>Acidithiobacillus</taxon>
    </lineage>
</organism>
<dbReference type="NCBIfam" id="TIGR02662">
    <property type="entry name" value="dinitro_DRAG"/>
    <property type="match status" value="1"/>
</dbReference>
<protein>
    <submittedName>
        <fullName evidence="4">ADP-ribosyl-[dinitrogen reductase] hydrolase</fullName>
    </submittedName>
</protein>
<keyword evidence="2" id="KW-0479">Metal-binding</keyword>
<dbReference type="GO" id="GO:0046872">
    <property type="term" value="F:metal ion binding"/>
    <property type="evidence" value="ECO:0007669"/>
    <property type="project" value="UniProtKB-KW"/>
</dbReference>
<keyword evidence="4" id="KW-0378">Hydrolase</keyword>
<dbReference type="EMBL" id="MASQ01000099">
    <property type="protein sequence ID" value="OCB02218.1"/>
    <property type="molecule type" value="Genomic_DNA"/>
</dbReference>
<dbReference type="InterPro" id="IPR006660">
    <property type="entry name" value="Arsenate_reductase-like"/>
</dbReference>
<dbReference type="RefSeq" id="WP_065413761.1">
    <property type="nucleotide sequence ID" value="NZ_MASQ01000099.1"/>
</dbReference>
<dbReference type="PANTHER" id="PTHR16222">
    <property type="entry name" value="ADP-RIBOSYLGLYCOHYDROLASE"/>
    <property type="match status" value="1"/>
</dbReference>
<dbReference type="PANTHER" id="PTHR16222:SF12">
    <property type="entry name" value="ADP-RIBOSYLGLYCOHYDROLASE-RELATED"/>
    <property type="match status" value="1"/>
</dbReference>
<dbReference type="AlphaFoldDB" id="A0A1B9BWW6"/>
<dbReference type="GO" id="GO:0016787">
    <property type="term" value="F:hydrolase activity"/>
    <property type="evidence" value="ECO:0007669"/>
    <property type="project" value="UniProtKB-KW"/>
</dbReference>
<dbReference type="InterPro" id="IPR036249">
    <property type="entry name" value="Thioredoxin-like_sf"/>
</dbReference>
<proteinExistence type="inferred from homology"/>
<gene>
    <name evidence="4" type="ORF">BBC27_14290</name>
</gene>
<dbReference type="Pfam" id="PF03747">
    <property type="entry name" value="ADP_ribosyl_GH"/>
    <property type="match status" value="1"/>
</dbReference>
<feature type="binding site" evidence="2">
    <location>
        <position position="59"/>
    </location>
    <ligand>
        <name>Mg(2+)</name>
        <dbReference type="ChEBI" id="CHEBI:18420"/>
        <label>1</label>
    </ligand>
</feature>
<dbReference type="Gene3D" id="1.10.4080.10">
    <property type="entry name" value="ADP-ribosylation/Crystallin J1"/>
    <property type="match status" value="1"/>
</dbReference>
<dbReference type="InterPro" id="IPR013479">
    <property type="entry name" value="ADP-ribosyl_diN_reduct_hydro"/>
</dbReference>
<evidence type="ECO:0000313" key="5">
    <source>
        <dbReference type="Proteomes" id="UP000093129"/>
    </source>
</evidence>
<dbReference type="InterPro" id="IPR005502">
    <property type="entry name" value="Ribosyl_crysJ1"/>
</dbReference>
<keyword evidence="2" id="KW-0460">Magnesium</keyword>
<evidence type="ECO:0000256" key="2">
    <source>
        <dbReference type="PIRSR" id="PIRSR605502-1"/>
    </source>
</evidence>
<accession>A0A1B9BWW6</accession>
<sequence>MGYDLRERALGAYLGLAVGDALGATVEFMSPTEIREEYGVHRNMTGGGWLHLHPGQVTDDTQMCLVLGRSILADEQWSITRFGEGMVQWLRGHPVDVGNTCRRGIRRFMLNGSTAAEPAEWDAGNGACIRNLPVVLATLNTPAAFRQISVEQAHLTHHHPLSDIATLTLGEMLRCALRGDGIAAVRRLADALVARYPEFDFKEIPQAPTPYIVDTVRAVLYALFRTDNFKDCLITVVNQGGDADTTGALAGMLAGGLYGTCGLPGAWLQRLDPALQKEIAAQVDQLLARGERVDYEQLSAASIPLRVLFYEKPGCANNARQKALLTAAGCVLEVHDLLKTAWTAATLRPYFADRPVAEWFNPAAPRVKSGEIVPEAFTEAGALAAMLLDPLLIRRPLMEAAGAKTAGFSEDQLRLWTSVSLDVYAEGTGISADHCRRSVPCPSVRQEAHRLTKTPAASSHPNAS</sequence>
<name>A0A1B9BWW6_9PROT</name>
<reference evidence="4 5" key="1">
    <citation type="submission" date="2016-07" db="EMBL/GenBank/DDBJ databases">
        <title>Draft genome of a psychrotolerant acidophile Acidithiobacillus ferrivorans strain YL15.</title>
        <authorList>
            <person name="Peng T."/>
            <person name="Ma L."/>
            <person name="Nan M."/>
            <person name="An N."/>
            <person name="Wang M."/>
            <person name="Qiu G."/>
            <person name="Zeng W."/>
        </authorList>
    </citation>
    <scope>NUCLEOTIDE SEQUENCE [LARGE SCALE GENOMIC DNA]</scope>
    <source>
        <strain evidence="4 5">YL15</strain>
    </source>
</reference>
<evidence type="ECO:0000256" key="3">
    <source>
        <dbReference type="PROSITE-ProRule" id="PRU01282"/>
    </source>
</evidence>
<dbReference type="InterPro" id="IPR036705">
    <property type="entry name" value="Ribosyl_crysJ1_sf"/>
</dbReference>
<comment type="similarity">
    <text evidence="1 3">Belongs to the ArsC family.</text>
</comment>
<dbReference type="Proteomes" id="UP000093129">
    <property type="component" value="Unassembled WGS sequence"/>
</dbReference>
<dbReference type="CDD" id="cd03033">
    <property type="entry name" value="ArsC_15kD"/>
    <property type="match status" value="1"/>
</dbReference>
<dbReference type="InterPro" id="IPR050792">
    <property type="entry name" value="ADP-ribosylglycohydrolase"/>
</dbReference>
<dbReference type="NCBIfam" id="TIGR01616">
    <property type="entry name" value="nitro_assoc"/>
    <property type="match status" value="1"/>
</dbReference>
<feature type="binding site" evidence="2">
    <location>
        <position position="244"/>
    </location>
    <ligand>
        <name>Mg(2+)</name>
        <dbReference type="ChEBI" id="CHEBI:18420"/>
        <label>1</label>
    </ligand>
</feature>
<dbReference type="InterPro" id="IPR006503">
    <property type="entry name" value="Nase-assoc"/>
</dbReference>
<feature type="binding site" evidence="2">
    <location>
        <position position="245"/>
    </location>
    <ligand>
        <name>Mg(2+)</name>
        <dbReference type="ChEBI" id="CHEBI:18420"/>
        <label>1</label>
    </ligand>
</feature>
<dbReference type="SUPFAM" id="SSF52833">
    <property type="entry name" value="Thioredoxin-like"/>
    <property type="match status" value="1"/>
</dbReference>
<dbReference type="PROSITE" id="PS51353">
    <property type="entry name" value="ARSC"/>
    <property type="match status" value="1"/>
</dbReference>
<evidence type="ECO:0000313" key="4">
    <source>
        <dbReference type="EMBL" id="OCB02218.1"/>
    </source>
</evidence>
<evidence type="ECO:0000256" key="1">
    <source>
        <dbReference type="ARBA" id="ARBA00007198"/>
    </source>
</evidence>
<dbReference type="Gene3D" id="3.40.30.10">
    <property type="entry name" value="Glutaredoxin"/>
    <property type="match status" value="1"/>
</dbReference>
<feature type="binding site" evidence="2">
    <location>
        <position position="58"/>
    </location>
    <ligand>
        <name>Mg(2+)</name>
        <dbReference type="ChEBI" id="CHEBI:18420"/>
        <label>1</label>
    </ligand>
</feature>
<comment type="cofactor">
    <cofactor evidence="2">
        <name>Mg(2+)</name>
        <dbReference type="ChEBI" id="CHEBI:18420"/>
    </cofactor>
    <text evidence="2">Binds 2 magnesium ions per subunit.</text>
</comment>
<feature type="binding site" evidence="2">
    <location>
        <position position="60"/>
    </location>
    <ligand>
        <name>Mg(2+)</name>
        <dbReference type="ChEBI" id="CHEBI:18420"/>
        <label>1</label>
    </ligand>
</feature>